<dbReference type="InterPro" id="IPR036259">
    <property type="entry name" value="MFS_trans_sf"/>
</dbReference>
<sequence>MSIPNKKVVNGWAMYDWANSVYNLVITTTFFPLYFISITNAEFGGDVVDFFGWKLKNSVLYDYALAFAYLLIAFAMPILGSIADTRGNKKNFLRFFTYLGGLSCMAFFTFTTNSSLELAVLYFVLATVGYCGGLVFYNSYLPEIAPVELRDRVSARGYSFGYIGSVLLQIIGFALVLGFDAMKLPGDLAPRITFLLVGLWWIGFAQIPFVRLPKSQPSIENHKGSIFSDGFAELKKVYAQVRRMPVLKRFLRGFFFYSMGVQTVMMVATIFGLKELKMPQTNLIACVVIIQLVAVLGAWGMARLSERYGNFRIIMLTVLLWIGICLAAYFMTTQTQFYFLAVGVGLVMGGIQSLSRSTYAKLIPETRDTASFFSYYDVTEKISIVIGLFSFGYIEHLTGDMRTSVLVLTGFFGIGLLWVFSALQKQRSLAAAEKSAAYETETI</sequence>
<name>A0ABZ2Z5U3_9BACT</name>
<dbReference type="Gene3D" id="1.20.1250.20">
    <property type="entry name" value="MFS general substrate transporter like domains"/>
    <property type="match status" value="1"/>
</dbReference>
<evidence type="ECO:0000256" key="6">
    <source>
        <dbReference type="SAM" id="Phobius"/>
    </source>
</evidence>
<evidence type="ECO:0000313" key="9">
    <source>
        <dbReference type="Proteomes" id="UP001449657"/>
    </source>
</evidence>
<feature type="transmembrane region" description="Helical" evidence="6">
    <location>
        <begin position="375"/>
        <end position="394"/>
    </location>
</feature>
<dbReference type="InterPro" id="IPR050495">
    <property type="entry name" value="ATG22/LtaA_families"/>
</dbReference>
<feature type="transmembrane region" description="Helical" evidence="6">
    <location>
        <begin position="250"/>
        <end position="270"/>
    </location>
</feature>
<evidence type="ECO:0000256" key="4">
    <source>
        <dbReference type="ARBA" id="ARBA00022989"/>
    </source>
</evidence>
<feature type="transmembrane region" description="Helical" evidence="6">
    <location>
        <begin position="313"/>
        <end position="331"/>
    </location>
</feature>
<feature type="domain" description="Major facilitator superfamily (MFS) profile" evidence="7">
    <location>
        <begin position="21"/>
        <end position="427"/>
    </location>
</feature>
<evidence type="ECO:0000313" key="8">
    <source>
        <dbReference type="EMBL" id="WZN46953.1"/>
    </source>
</evidence>
<dbReference type="PANTHER" id="PTHR23519:SF1">
    <property type="entry name" value="AUTOPHAGY-RELATED PROTEIN 22"/>
    <property type="match status" value="1"/>
</dbReference>
<gene>
    <name evidence="8" type="ORF">WJU22_01990</name>
</gene>
<dbReference type="RefSeq" id="WP_341841623.1">
    <property type="nucleotide sequence ID" value="NZ_CP149792.1"/>
</dbReference>
<keyword evidence="3 6" id="KW-0812">Transmembrane</keyword>
<protein>
    <submittedName>
        <fullName evidence="8">MFS transporter</fullName>
    </submittedName>
</protein>
<proteinExistence type="predicted"/>
<keyword evidence="4 6" id="KW-1133">Transmembrane helix</keyword>
<feature type="transmembrane region" description="Helical" evidence="6">
    <location>
        <begin position="191"/>
        <end position="210"/>
    </location>
</feature>
<accession>A0ABZ2Z5U3</accession>
<keyword evidence="5 6" id="KW-0472">Membrane</keyword>
<evidence type="ECO:0000256" key="1">
    <source>
        <dbReference type="ARBA" id="ARBA00004127"/>
    </source>
</evidence>
<comment type="subcellular location">
    <subcellularLocation>
        <location evidence="1">Endomembrane system</location>
        <topology evidence="1">Multi-pass membrane protein</topology>
    </subcellularLocation>
</comment>
<evidence type="ECO:0000259" key="7">
    <source>
        <dbReference type="PROSITE" id="PS50850"/>
    </source>
</evidence>
<organism evidence="8 9">
    <name type="scientific">Chitinophaga caseinilytica</name>
    <dbReference type="NCBI Taxonomy" id="2267521"/>
    <lineage>
        <taxon>Bacteria</taxon>
        <taxon>Pseudomonadati</taxon>
        <taxon>Bacteroidota</taxon>
        <taxon>Chitinophagia</taxon>
        <taxon>Chitinophagales</taxon>
        <taxon>Chitinophagaceae</taxon>
        <taxon>Chitinophaga</taxon>
    </lineage>
</organism>
<feature type="transmembrane region" description="Helical" evidence="6">
    <location>
        <begin position="337"/>
        <end position="354"/>
    </location>
</feature>
<feature type="transmembrane region" description="Helical" evidence="6">
    <location>
        <begin position="282"/>
        <end position="301"/>
    </location>
</feature>
<keyword evidence="9" id="KW-1185">Reference proteome</keyword>
<feature type="transmembrane region" description="Helical" evidence="6">
    <location>
        <begin position="95"/>
        <end position="112"/>
    </location>
</feature>
<feature type="transmembrane region" description="Helical" evidence="6">
    <location>
        <begin position="158"/>
        <end position="179"/>
    </location>
</feature>
<dbReference type="PROSITE" id="PS50850">
    <property type="entry name" value="MFS"/>
    <property type="match status" value="1"/>
</dbReference>
<dbReference type="PANTHER" id="PTHR23519">
    <property type="entry name" value="AUTOPHAGY-RELATED PROTEIN 22"/>
    <property type="match status" value="1"/>
</dbReference>
<dbReference type="EMBL" id="CP150096">
    <property type="protein sequence ID" value="WZN46953.1"/>
    <property type="molecule type" value="Genomic_DNA"/>
</dbReference>
<feature type="transmembrane region" description="Helical" evidence="6">
    <location>
        <begin position="21"/>
        <end position="43"/>
    </location>
</feature>
<dbReference type="Proteomes" id="UP001449657">
    <property type="component" value="Chromosome"/>
</dbReference>
<evidence type="ECO:0000256" key="5">
    <source>
        <dbReference type="ARBA" id="ARBA00023136"/>
    </source>
</evidence>
<dbReference type="InterPro" id="IPR020846">
    <property type="entry name" value="MFS_dom"/>
</dbReference>
<evidence type="ECO:0000256" key="2">
    <source>
        <dbReference type="ARBA" id="ARBA00022448"/>
    </source>
</evidence>
<dbReference type="SUPFAM" id="SSF103473">
    <property type="entry name" value="MFS general substrate transporter"/>
    <property type="match status" value="1"/>
</dbReference>
<keyword evidence="2" id="KW-0813">Transport</keyword>
<dbReference type="Pfam" id="PF11700">
    <property type="entry name" value="ATG22"/>
    <property type="match status" value="1"/>
</dbReference>
<evidence type="ECO:0000256" key="3">
    <source>
        <dbReference type="ARBA" id="ARBA00022692"/>
    </source>
</evidence>
<feature type="transmembrane region" description="Helical" evidence="6">
    <location>
        <begin position="118"/>
        <end position="137"/>
    </location>
</feature>
<reference evidence="8 9" key="1">
    <citation type="submission" date="2024-03" db="EMBL/GenBank/DDBJ databases">
        <title>Chitinophaga caseinilytica sp. nov., a casein hydrolysing bacterium isolated from forest soil.</title>
        <authorList>
            <person name="Lee D.S."/>
            <person name="Han D.M."/>
            <person name="Baek J.H."/>
            <person name="Choi D.G."/>
            <person name="Jeon J.H."/>
            <person name="Jeon C.O."/>
        </authorList>
    </citation>
    <scope>NUCLEOTIDE SEQUENCE [LARGE SCALE GENOMIC DNA]</scope>
    <source>
        <strain evidence="8 9">KACC 19118</strain>
    </source>
</reference>
<feature type="transmembrane region" description="Helical" evidence="6">
    <location>
        <begin position="406"/>
        <end position="423"/>
    </location>
</feature>
<dbReference type="InterPro" id="IPR024671">
    <property type="entry name" value="Atg22-like"/>
</dbReference>
<feature type="transmembrane region" description="Helical" evidence="6">
    <location>
        <begin position="63"/>
        <end position="83"/>
    </location>
</feature>